<evidence type="ECO:0000313" key="3">
    <source>
        <dbReference type="Proteomes" id="UP000237632"/>
    </source>
</evidence>
<protein>
    <submittedName>
        <fullName evidence="2">Uncharacterized protein</fullName>
    </submittedName>
</protein>
<reference evidence="2 3" key="1">
    <citation type="submission" date="2018-03" db="EMBL/GenBank/DDBJ databases">
        <authorList>
            <person name="Nguyen K."/>
            <person name="Fouts D."/>
            <person name="Sutton G."/>
        </authorList>
    </citation>
    <scope>NUCLEOTIDE SEQUENCE [LARGE SCALE GENOMIC DNA]</scope>
    <source>
        <strain evidence="2 3">AU3578</strain>
    </source>
</reference>
<evidence type="ECO:0000256" key="1">
    <source>
        <dbReference type="SAM" id="MobiDB-lite"/>
    </source>
</evidence>
<dbReference type="EMBL" id="PVHK01000253">
    <property type="protein sequence ID" value="PRH38145.1"/>
    <property type="molecule type" value="Genomic_DNA"/>
</dbReference>
<name>A0AA45B9M7_BURVI</name>
<feature type="compositionally biased region" description="Basic residues" evidence="1">
    <location>
        <begin position="51"/>
        <end position="63"/>
    </location>
</feature>
<feature type="compositionally biased region" description="Basic and acidic residues" evidence="1">
    <location>
        <begin position="20"/>
        <end position="37"/>
    </location>
</feature>
<proteinExistence type="predicted"/>
<accession>A0AA45B9M7</accession>
<dbReference type="AlphaFoldDB" id="A0AA45B9M7"/>
<dbReference type="Proteomes" id="UP000237632">
    <property type="component" value="Unassembled WGS sequence"/>
</dbReference>
<comment type="caution">
    <text evidence="2">The sequence shown here is derived from an EMBL/GenBank/DDBJ whole genome shotgun (WGS) entry which is preliminary data.</text>
</comment>
<organism evidence="2 3">
    <name type="scientific">Burkholderia vietnamiensis</name>
    <dbReference type="NCBI Taxonomy" id="60552"/>
    <lineage>
        <taxon>Bacteria</taxon>
        <taxon>Pseudomonadati</taxon>
        <taxon>Pseudomonadota</taxon>
        <taxon>Betaproteobacteria</taxon>
        <taxon>Burkholderiales</taxon>
        <taxon>Burkholderiaceae</taxon>
        <taxon>Burkholderia</taxon>
        <taxon>Burkholderia cepacia complex</taxon>
    </lineage>
</organism>
<evidence type="ECO:0000313" key="2">
    <source>
        <dbReference type="EMBL" id="PRH38145.1"/>
    </source>
</evidence>
<gene>
    <name evidence="2" type="ORF">C6T65_33050</name>
</gene>
<feature type="region of interest" description="Disordered" evidence="1">
    <location>
        <begin position="1"/>
        <end position="63"/>
    </location>
</feature>
<sequence length="84" mass="9305">MKKDARASPATGHGGSIDDSVFRARAQEARAAGRRDAGPVGRPGQPAAHRERARRQPRRGRYRRFSRPYCGACGCARFSNRRPN</sequence>